<gene>
    <name evidence="1" type="ORF">PUN28_019849</name>
</gene>
<dbReference type="EMBL" id="JADYXP020000027">
    <property type="protein sequence ID" value="KAL0099719.1"/>
    <property type="molecule type" value="Genomic_DNA"/>
</dbReference>
<organism evidence="1 2">
    <name type="scientific">Cardiocondyla obscurior</name>
    <dbReference type="NCBI Taxonomy" id="286306"/>
    <lineage>
        <taxon>Eukaryota</taxon>
        <taxon>Metazoa</taxon>
        <taxon>Ecdysozoa</taxon>
        <taxon>Arthropoda</taxon>
        <taxon>Hexapoda</taxon>
        <taxon>Insecta</taxon>
        <taxon>Pterygota</taxon>
        <taxon>Neoptera</taxon>
        <taxon>Endopterygota</taxon>
        <taxon>Hymenoptera</taxon>
        <taxon>Apocrita</taxon>
        <taxon>Aculeata</taxon>
        <taxon>Formicoidea</taxon>
        <taxon>Formicidae</taxon>
        <taxon>Myrmicinae</taxon>
        <taxon>Cardiocondyla</taxon>
    </lineage>
</organism>
<name>A0AAW2EBP6_9HYME</name>
<proteinExistence type="predicted"/>
<protein>
    <submittedName>
        <fullName evidence="1">Uncharacterized protein</fullName>
    </submittedName>
</protein>
<dbReference type="AlphaFoldDB" id="A0AAW2EBP6"/>
<accession>A0AAW2EBP6</accession>
<reference evidence="1 2" key="1">
    <citation type="submission" date="2023-03" db="EMBL/GenBank/DDBJ databases">
        <title>High recombination rates correlate with genetic variation in Cardiocondyla obscurior ants.</title>
        <authorList>
            <person name="Errbii M."/>
        </authorList>
    </citation>
    <scope>NUCLEOTIDE SEQUENCE [LARGE SCALE GENOMIC DNA]</scope>
    <source>
        <strain evidence="1">Alpha-2009</strain>
        <tissue evidence="1">Whole body</tissue>
    </source>
</reference>
<comment type="caution">
    <text evidence="1">The sequence shown here is derived from an EMBL/GenBank/DDBJ whole genome shotgun (WGS) entry which is preliminary data.</text>
</comment>
<evidence type="ECO:0000313" key="2">
    <source>
        <dbReference type="Proteomes" id="UP001430953"/>
    </source>
</evidence>
<evidence type="ECO:0000313" key="1">
    <source>
        <dbReference type="EMBL" id="KAL0099719.1"/>
    </source>
</evidence>
<keyword evidence="2" id="KW-1185">Reference proteome</keyword>
<dbReference type="Proteomes" id="UP001430953">
    <property type="component" value="Unassembled WGS sequence"/>
</dbReference>
<sequence>MSSLGEGLRTLGRHFVGHPLYTTIFICEDTPAFMPHYHRFETRHGRADELFYCSIIGSAACRAGLAKVAARIPTKSRRPGFIHEKLSLNLKGRPSPLSPLEYLVNVAAWTRYWPRSEEFRLERN</sequence>